<accession>A0ABT1EDY3</accession>
<keyword evidence="2" id="KW-1185">Reference proteome</keyword>
<gene>
    <name evidence="1" type="ORF">NK118_01425</name>
</gene>
<dbReference type="Proteomes" id="UP001523565">
    <property type="component" value="Unassembled WGS sequence"/>
</dbReference>
<organism evidence="1 2">
    <name type="scientific">Ohessyouella blattaphilus</name>
    <dbReference type="NCBI Taxonomy" id="2949333"/>
    <lineage>
        <taxon>Bacteria</taxon>
        <taxon>Bacillati</taxon>
        <taxon>Bacillota</taxon>
        <taxon>Clostridia</taxon>
        <taxon>Lachnospirales</taxon>
        <taxon>Lachnospiraceae</taxon>
        <taxon>Ohessyouella</taxon>
    </lineage>
</organism>
<dbReference type="Pfam" id="PF19570">
    <property type="entry name" value="DUF6088"/>
    <property type="match status" value="1"/>
</dbReference>
<evidence type="ECO:0000313" key="2">
    <source>
        <dbReference type="Proteomes" id="UP001523565"/>
    </source>
</evidence>
<dbReference type="EMBL" id="JAMZFV010000001">
    <property type="protein sequence ID" value="MCP1108909.1"/>
    <property type="molecule type" value="Genomic_DNA"/>
</dbReference>
<comment type="caution">
    <text evidence="1">The sequence shown here is derived from an EMBL/GenBank/DDBJ whole genome shotgun (WGS) entry which is preliminary data.</text>
</comment>
<proteinExistence type="predicted"/>
<name>A0ABT1EDY3_9FIRM</name>
<dbReference type="RefSeq" id="WP_262067815.1">
    <property type="nucleotide sequence ID" value="NZ_JAMXOC010000001.1"/>
</dbReference>
<sequence>MIRPKYLEQISQRIDSFEVGTAFTAVDFLDIASTDAINKGLSRINEEGKIRRVMQGVYDIPEYSNVLNEYSVPRIDKVAEAQARRYNWTIAPAGDTALNILHLSTQVSNKWHYVSDGPYRKYTIGKSTLEFRHVANREIAGMSTSTIMVIQAFRALGKYNIGEKEIGKLREVLTKTDKSILINEAKTSTAWIYEFVKKVSWEDAR</sequence>
<evidence type="ECO:0000313" key="1">
    <source>
        <dbReference type="EMBL" id="MCP1108909.1"/>
    </source>
</evidence>
<reference evidence="1 2" key="1">
    <citation type="journal article" date="2022" name="Genome Biol. Evol.">
        <title>Host diet, physiology and behaviors set the stage for Lachnospiraceae cladogenesis.</title>
        <authorList>
            <person name="Vera-Ponce De Leon A."/>
            <person name="Schneider M."/>
            <person name="Jahnes B.C."/>
            <person name="Sadowski V."/>
            <person name="Camuy-Velez L.A."/>
            <person name="Duan J."/>
            <person name="Sabree Z.L."/>
        </authorList>
    </citation>
    <scope>NUCLEOTIDE SEQUENCE [LARGE SCALE GENOMIC DNA]</scope>
    <source>
        <strain evidence="1 2">PAL227</strain>
    </source>
</reference>
<dbReference type="InterPro" id="IPR045738">
    <property type="entry name" value="DUF6088"/>
</dbReference>
<protein>
    <submittedName>
        <fullName evidence="1">DUF6088 family protein</fullName>
    </submittedName>
</protein>